<organism evidence="2 3">
    <name type="scientific">Fusibacillus kribbianus</name>
    <dbReference type="NCBI Taxonomy" id="3044208"/>
    <lineage>
        <taxon>Bacteria</taxon>
        <taxon>Bacillati</taxon>
        <taxon>Bacillota</taxon>
        <taxon>Clostridia</taxon>
        <taxon>Lachnospirales</taxon>
        <taxon>Lachnospiraceae</taxon>
        <taxon>Fusibacillus</taxon>
    </lineage>
</organism>
<sequence>MAGITMDRIDTVLFDLDGSLLPMDQELFVKLYMGALGKTFAPEGFDPKKMTSAVWKGVEAMMRNDGSMTNRERFFQVFSEEMGRDMEDREPDFVSFYENQFGEAKASTSLQPLAAKTVELLKEKGYTVILATNPLFPKVATFRRMAWAGLSPEAFSLVTTYEEERFCKPNLKYYTSILERFGKKPEQCLMVGNDVDEDMCTVSLGMSAYLLTDCIINRRSQPFKGFLAGTFAEFYEFIRNMAAFR</sequence>
<dbReference type="InterPro" id="IPR023214">
    <property type="entry name" value="HAD_sf"/>
</dbReference>
<keyword evidence="1 2" id="KW-0378">Hydrolase</keyword>
<dbReference type="EC" id="3.1.3.-" evidence="2"/>
<comment type="caution">
    <text evidence="2">The sequence shown here is derived from an EMBL/GenBank/DDBJ whole genome shotgun (WGS) entry which is preliminary data.</text>
</comment>
<proteinExistence type="predicted"/>
<dbReference type="PRINTS" id="PR00413">
    <property type="entry name" value="HADHALOGNASE"/>
</dbReference>
<evidence type="ECO:0000256" key="1">
    <source>
        <dbReference type="ARBA" id="ARBA00022801"/>
    </source>
</evidence>
<dbReference type="RefSeq" id="WP_283230299.1">
    <property type="nucleotide sequence ID" value="NZ_JASGBQ010000004.1"/>
</dbReference>
<dbReference type="InterPro" id="IPR036412">
    <property type="entry name" value="HAD-like_sf"/>
</dbReference>
<evidence type="ECO:0000313" key="2">
    <source>
        <dbReference type="EMBL" id="MDI9241791.1"/>
    </source>
</evidence>
<dbReference type="AlphaFoldDB" id="A0AAP4BBX6"/>
<dbReference type="SUPFAM" id="SSF56784">
    <property type="entry name" value="HAD-like"/>
    <property type="match status" value="1"/>
</dbReference>
<name>A0AAP4BBX6_9FIRM</name>
<evidence type="ECO:0000313" key="3">
    <source>
        <dbReference type="Proteomes" id="UP001300383"/>
    </source>
</evidence>
<dbReference type="EMBL" id="JASGBQ010000004">
    <property type="protein sequence ID" value="MDI9241791.1"/>
    <property type="molecule type" value="Genomic_DNA"/>
</dbReference>
<keyword evidence="3" id="KW-1185">Reference proteome</keyword>
<gene>
    <name evidence="2" type="ORF">QJ036_04755</name>
</gene>
<dbReference type="PANTHER" id="PTHR43316:SF3">
    <property type="entry name" value="HALOACID DEHALOGENASE, TYPE II (AFU_ORTHOLOGUE AFUA_2G07750)-RELATED"/>
    <property type="match status" value="1"/>
</dbReference>
<reference evidence="2 3" key="1">
    <citation type="submission" date="2023-05" db="EMBL/GenBank/DDBJ databases">
        <title>[ruminococcus] sp. nov., isolated from a pig farm feces dump.</title>
        <authorList>
            <person name="Chang Y.-H."/>
        </authorList>
    </citation>
    <scope>NUCLEOTIDE SEQUENCE [LARGE SCALE GENOMIC DNA]</scope>
    <source>
        <strain evidence="2 3">YH-rum2234</strain>
    </source>
</reference>
<dbReference type="PANTHER" id="PTHR43316">
    <property type="entry name" value="HYDROLASE, HALOACID DELAHOGENASE-RELATED"/>
    <property type="match status" value="1"/>
</dbReference>
<dbReference type="SFLD" id="SFLDS00003">
    <property type="entry name" value="Haloacid_Dehalogenase"/>
    <property type="match status" value="1"/>
</dbReference>
<dbReference type="Proteomes" id="UP001300383">
    <property type="component" value="Unassembled WGS sequence"/>
</dbReference>
<dbReference type="SFLD" id="SFLDG01129">
    <property type="entry name" value="C1.5:_HAD__Beta-PGM__Phosphata"/>
    <property type="match status" value="1"/>
</dbReference>
<dbReference type="InterPro" id="IPR006439">
    <property type="entry name" value="HAD-SF_hydro_IA"/>
</dbReference>
<protein>
    <submittedName>
        <fullName evidence="2">HAD family hydrolase</fullName>
        <ecNumber evidence="2">3.1.3.-</ecNumber>
    </submittedName>
</protein>
<dbReference type="InterPro" id="IPR051540">
    <property type="entry name" value="S-2-haloacid_dehalogenase"/>
</dbReference>
<dbReference type="Pfam" id="PF00702">
    <property type="entry name" value="Hydrolase"/>
    <property type="match status" value="1"/>
</dbReference>
<dbReference type="Gene3D" id="3.40.50.1000">
    <property type="entry name" value="HAD superfamily/HAD-like"/>
    <property type="match status" value="1"/>
</dbReference>
<accession>A0AAP4BBX6</accession>
<dbReference type="GO" id="GO:0016787">
    <property type="term" value="F:hydrolase activity"/>
    <property type="evidence" value="ECO:0007669"/>
    <property type="project" value="UniProtKB-KW"/>
</dbReference>